<keyword evidence="7" id="KW-0597">Phosphoprotein</keyword>
<evidence type="ECO:0000256" key="10">
    <source>
        <dbReference type="ARBA" id="ARBA00022777"/>
    </source>
</evidence>
<keyword evidence="6" id="KW-1003">Cell membrane</keyword>
<dbReference type="EMBL" id="DSGB01000003">
    <property type="protein sequence ID" value="HER95475.1"/>
    <property type="molecule type" value="Genomic_DNA"/>
</dbReference>
<evidence type="ECO:0000256" key="6">
    <source>
        <dbReference type="ARBA" id="ARBA00022475"/>
    </source>
</evidence>
<feature type="domain" description="Histidine kinase" evidence="22">
    <location>
        <begin position="1113"/>
        <end position="1330"/>
    </location>
</feature>
<dbReference type="GO" id="GO:0004721">
    <property type="term" value="F:phosphoprotein phosphatase activity"/>
    <property type="evidence" value="ECO:0007669"/>
    <property type="project" value="UniProtKB-KW"/>
</dbReference>
<keyword evidence="8" id="KW-0808">Transferase</keyword>
<dbReference type="Pfam" id="PF00672">
    <property type="entry name" value="HAMP"/>
    <property type="match status" value="1"/>
</dbReference>
<protein>
    <recommendedName>
        <fullName evidence="19">Signal transduction histidine-protein kinase/phosphatase MprB</fullName>
        <ecNumber evidence="5">2.7.13.3</ecNumber>
    </recommendedName>
    <alternativeName>
        <fullName evidence="20">Mycobacterial persistence regulator B</fullName>
    </alternativeName>
</protein>
<comment type="caution">
    <text evidence="24">The sequence shown here is derived from an EMBL/GenBank/DDBJ whole genome shotgun (WGS) entry which is preliminary data.</text>
</comment>
<evidence type="ECO:0000256" key="5">
    <source>
        <dbReference type="ARBA" id="ARBA00012438"/>
    </source>
</evidence>
<keyword evidence="18" id="KW-0464">Manganese</keyword>
<dbReference type="Gene3D" id="3.30.565.10">
    <property type="entry name" value="Histidine kinase-like ATPase, C-terminal domain"/>
    <property type="match status" value="1"/>
</dbReference>
<dbReference type="SUPFAM" id="SSF47384">
    <property type="entry name" value="Homodimeric domain of signal transducing histidine kinase"/>
    <property type="match status" value="1"/>
</dbReference>
<dbReference type="CDD" id="cd06225">
    <property type="entry name" value="HAMP"/>
    <property type="match status" value="1"/>
</dbReference>
<gene>
    <name evidence="24" type="ORF">ENO59_03010</name>
</gene>
<evidence type="ECO:0000256" key="14">
    <source>
        <dbReference type="ARBA" id="ARBA00022912"/>
    </source>
</evidence>
<feature type="domain" description="HAMP" evidence="23">
    <location>
        <begin position="1044"/>
        <end position="1096"/>
    </location>
</feature>
<evidence type="ECO:0000256" key="13">
    <source>
        <dbReference type="ARBA" id="ARBA00022842"/>
    </source>
</evidence>
<dbReference type="SUPFAM" id="SSF55874">
    <property type="entry name" value="ATPase domain of HSP90 chaperone/DNA topoisomerase II/histidine kinase"/>
    <property type="match status" value="1"/>
</dbReference>
<dbReference type="Pfam" id="PF02518">
    <property type="entry name" value="HATPase_c"/>
    <property type="match status" value="1"/>
</dbReference>
<feature type="transmembrane region" description="Helical" evidence="21">
    <location>
        <begin position="1021"/>
        <end position="1043"/>
    </location>
</feature>
<dbReference type="EC" id="2.7.13.3" evidence="5"/>
<dbReference type="GO" id="GO:0000155">
    <property type="term" value="F:phosphorelay sensor kinase activity"/>
    <property type="evidence" value="ECO:0007669"/>
    <property type="project" value="InterPro"/>
</dbReference>
<dbReference type="InterPro" id="IPR036097">
    <property type="entry name" value="HisK_dim/P_sf"/>
</dbReference>
<proteinExistence type="predicted"/>
<dbReference type="SMART" id="SM00387">
    <property type="entry name" value="HATPase_c"/>
    <property type="match status" value="1"/>
</dbReference>
<evidence type="ECO:0000256" key="16">
    <source>
        <dbReference type="ARBA" id="ARBA00023016"/>
    </source>
</evidence>
<evidence type="ECO:0000256" key="3">
    <source>
        <dbReference type="ARBA" id="ARBA00001946"/>
    </source>
</evidence>
<dbReference type="InterPro" id="IPR036890">
    <property type="entry name" value="HATPase_C_sf"/>
</dbReference>
<dbReference type="PANTHER" id="PTHR44936:SF9">
    <property type="entry name" value="SENSOR PROTEIN CREC"/>
    <property type="match status" value="1"/>
</dbReference>
<comment type="catalytic activity">
    <reaction evidence="1">
        <text>ATP + protein L-histidine = ADP + protein N-phospho-L-histidine.</text>
        <dbReference type="EC" id="2.7.13.3"/>
    </reaction>
</comment>
<comment type="cofactor">
    <cofactor evidence="3">
        <name>Mg(2+)</name>
        <dbReference type="ChEBI" id="CHEBI:18420"/>
    </cofactor>
</comment>
<comment type="cofactor">
    <cofactor evidence="2">
        <name>Mn(2+)</name>
        <dbReference type="ChEBI" id="CHEBI:29035"/>
    </cofactor>
</comment>
<dbReference type="GO" id="GO:0005524">
    <property type="term" value="F:ATP binding"/>
    <property type="evidence" value="ECO:0007669"/>
    <property type="project" value="UniProtKB-KW"/>
</dbReference>
<evidence type="ECO:0000256" key="11">
    <source>
        <dbReference type="ARBA" id="ARBA00022801"/>
    </source>
</evidence>
<feature type="transmembrane region" description="Helical" evidence="21">
    <location>
        <begin position="293"/>
        <end position="313"/>
    </location>
</feature>
<comment type="subcellular location">
    <subcellularLocation>
        <location evidence="4">Cell membrane</location>
        <topology evidence="4">Multi-pass membrane protein</topology>
    </subcellularLocation>
</comment>
<dbReference type="InterPro" id="IPR005467">
    <property type="entry name" value="His_kinase_dom"/>
</dbReference>
<evidence type="ECO:0000256" key="19">
    <source>
        <dbReference type="ARBA" id="ARBA00040454"/>
    </source>
</evidence>
<keyword evidence="15" id="KW-0902">Two-component regulatory system</keyword>
<evidence type="ECO:0000256" key="17">
    <source>
        <dbReference type="ARBA" id="ARBA00023026"/>
    </source>
</evidence>
<keyword evidence="9" id="KW-0547">Nucleotide-binding</keyword>
<evidence type="ECO:0000256" key="4">
    <source>
        <dbReference type="ARBA" id="ARBA00004651"/>
    </source>
</evidence>
<evidence type="ECO:0000256" key="7">
    <source>
        <dbReference type="ARBA" id="ARBA00022553"/>
    </source>
</evidence>
<evidence type="ECO:0000256" key="21">
    <source>
        <dbReference type="SAM" id="Phobius"/>
    </source>
</evidence>
<evidence type="ECO:0000256" key="18">
    <source>
        <dbReference type="ARBA" id="ARBA00023211"/>
    </source>
</evidence>
<evidence type="ECO:0000256" key="8">
    <source>
        <dbReference type="ARBA" id="ARBA00022679"/>
    </source>
</evidence>
<dbReference type="InterPro" id="IPR004358">
    <property type="entry name" value="Sig_transdc_His_kin-like_C"/>
</dbReference>
<evidence type="ECO:0000259" key="22">
    <source>
        <dbReference type="PROSITE" id="PS50109"/>
    </source>
</evidence>
<evidence type="ECO:0000256" key="1">
    <source>
        <dbReference type="ARBA" id="ARBA00000085"/>
    </source>
</evidence>
<dbReference type="SMART" id="SM00304">
    <property type="entry name" value="HAMP"/>
    <property type="match status" value="1"/>
</dbReference>
<evidence type="ECO:0000256" key="12">
    <source>
        <dbReference type="ARBA" id="ARBA00022840"/>
    </source>
</evidence>
<evidence type="ECO:0000256" key="2">
    <source>
        <dbReference type="ARBA" id="ARBA00001936"/>
    </source>
</evidence>
<feature type="transmembrane region" description="Helical" evidence="21">
    <location>
        <begin position="523"/>
        <end position="543"/>
    </location>
</feature>
<feature type="transmembrane region" description="Helical" evidence="21">
    <location>
        <begin position="426"/>
        <end position="445"/>
    </location>
</feature>
<keyword evidence="13" id="KW-0460">Magnesium</keyword>
<dbReference type="InterPro" id="IPR003660">
    <property type="entry name" value="HAMP_dom"/>
</dbReference>
<dbReference type="GO" id="GO:0005886">
    <property type="term" value="C:plasma membrane"/>
    <property type="evidence" value="ECO:0007669"/>
    <property type="project" value="UniProtKB-SubCell"/>
</dbReference>
<dbReference type="PANTHER" id="PTHR44936">
    <property type="entry name" value="SENSOR PROTEIN CREC"/>
    <property type="match status" value="1"/>
</dbReference>
<feature type="transmembrane region" description="Helical" evidence="21">
    <location>
        <begin position="350"/>
        <end position="368"/>
    </location>
</feature>
<keyword evidence="21" id="KW-1133">Transmembrane helix</keyword>
<feature type="transmembrane region" description="Helical" evidence="21">
    <location>
        <begin position="380"/>
        <end position="406"/>
    </location>
</feature>
<organism evidence="24">
    <name type="scientific">Rhodothermus marinus</name>
    <name type="common">Rhodothermus obamensis</name>
    <dbReference type="NCBI Taxonomy" id="29549"/>
    <lineage>
        <taxon>Bacteria</taxon>
        <taxon>Pseudomonadati</taxon>
        <taxon>Rhodothermota</taxon>
        <taxon>Rhodothermia</taxon>
        <taxon>Rhodothermales</taxon>
        <taxon>Rhodothermaceae</taxon>
        <taxon>Rhodothermus</taxon>
    </lineage>
</organism>
<keyword evidence="12" id="KW-0067">ATP-binding</keyword>
<dbReference type="SUPFAM" id="SSF158472">
    <property type="entry name" value="HAMP domain-like"/>
    <property type="match status" value="1"/>
</dbReference>
<keyword evidence="21" id="KW-0812">Transmembrane</keyword>
<dbReference type="InterPro" id="IPR050980">
    <property type="entry name" value="2C_sensor_his_kinase"/>
</dbReference>
<dbReference type="InterPro" id="IPR003594">
    <property type="entry name" value="HATPase_dom"/>
</dbReference>
<dbReference type="Pfam" id="PF00512">
    <property type="entry name" value="HisKA"/>
    <property type="match status" value="1"/>
</dbReference>
<dbReference type="PROSITE" id="PS50109">
    <property type="entry name" value="HIS_KIN"/>
    <property type="match status" value="1"/>
</dbReference>
<sequence length="1339" mass="149863">MWVGQARSKRRYLALGLLLAGLLLGTGAFKLLRLAWVERHIAQAQQARLAEAIAQVQRELGALEQQLFLQARWLATHPVVRSALRVAAQEAEPTCSADLAALLARYRVPERSGIALYDTTFRQVAWAGYSMPVGKAALPSQLPRQVYVELIEDPPWRTALSLWHPVRENGIVVGAVRVLQLLMQRMPVENAYLSGYDQVRLWSREHGLSLRLIVSERLPAVGTSEMVRPLKSLEGRTLGWLVLSIPPPNQVLRDEARRFNHLMAFWGAVLLLWGLVGLVGWMRAAGSRPRQLLVRAGVVALVWWGVRYAWIALDVPNRWQRGRTPLAPLFDPAHLASAFGGGLMRSIGDLLLTALFALGFAWGALWVVRKQPPFPPIAVVWRVGSYILGALGLWGLVQLYGLIVHHSVLDSTLDYLTRTGLLPPRLVLLVSIALLLLLLALLLLLRAWGYALKSVTGTWPAHGRARLMLVVGLAAAVTGAGVLLPVAWPVPPLVAFILVAFGLSHAIWPLPLPSAGRWLTLRALLPIPFVLSVLLYPMLWTALEGQRRLQVERALEQFGQGQDPRVVFAIEQALQELQADSLLSVWLAQAALLPRAERLDSLTAAVLRGSLLLSLESTYDISVTFFDRGRRPVSRYEGISSPSTTTPLEVDAAEFALLWEHYQAQRGRLPFIESLGGRREPAQWQYAGLTTVRSAEGILVGWIMVRAEPQSPLYGAETPFPRVLVPSGFFGEVQAGLSLAEFRDGILVRSQGRAFTRHRLDPQLMSLLAQQPVCWREETEEGRTYLTLYQRVGLEASVVRAARIPALTLFDHLYYVLRLTLSGLVLLGVFYVLGLGYRWRRGWLPLPEVRFQDRVLNALLAVGLIAVVVVGWVGVRVIEGESHRTVQAWLAQYLDRVERTLVLAAHEGELPYQVLTRMPLDALAGQVGLDLQLYRDGQLVATTRPRLVRERLLEAHMPIAAYAALHCTAQRSAFVTEHLGTFTYWTGFRALLDEHGQPYYVVAVPALPEQERLEEERSRTIAYLFGALLLLVFLVLSAAWLAARALGRPLARLQEGLQAVARGELDHPLPIDSRDELAALGRTFNWMLQQLAENRRQLARQERELAWREMARQVAHEIKNPLTPMKLSLQHLQRAFAQHRDPGRFAELFARVTTTLIEQIDTLARIADDFSTLARMPRRRPTQLDLNEVIREAVRLMEAEAGCAIELALHPEPLMLEADREELRRVYINLIKNALQALLPERPAHVRVTTRLEFIDQQPWAYSTVEDNGRGIPEALRHRIFEPNFSTKTGGSGLGLAIVKQSIQDLQGSVGFETEEGKGTTFWLRLPLKIPQETTPHDA</sequence>
<keyword evidence="14" id="KW-0904">Protein phosphatase</keyword>
<dbReference type="Gene3D" id="1.10.287.130">
    <property type="match status" value="1"/>
</dbReference>
<evidence type="ECO:0000313" key="24">
    <source>
        <dbReference type="EMBL" id="HER95475.1"/>
    </source>
</evidence>
<feature type="transmembrane region" description="Helical" evidence="21">
    <location>
        <begin position="466"/>
        <end position="487"/>
    </location>
</feature>
<evidence type="ECO:0000256" key="20">
    <source>
        <dbReference type="ARBA" id="ARBA00041776"/>
    </source>
</evidence>
<keyword evidence="10 24" id="KW-0418">Kinase</keyword>
<dbReference type="PROSITE" id="PS50885">
    <property type="entry name" value="HAMP"/>
    <property type="match status" value="1"/>
</dbReference>
<dbReference type="SMART" id="SM00388">
    <property type="entry name" value="HisKA"/>
    <property type="match status" value="1"/>
</dbReference>
<accession>A0A7V2AZF0</accession>
<feature type="transmembrane region" description="Helical" evidence="21">
    <location>
        <begin position="855"/>
        <end position="875"/>
    </location>
</feature>
<reference evidence="24" key="1">
    <citation type="journal article" date="2020" name="mSystems">
        <title>Genome- and Community-Level Interaction Insights into Carbon Utilization and Element Cycling Functions of Hydrothermarchaeota in Hydrothermal Sediment.</title>
        <authorList>
            <person name="Zhou Z."/>
            <person name="Liu Y."/>
            <person name="Xu W."/>
            <person name="Pan J."/>
            <person name="Luo Z.H."/>
            <person name="Li M."/>
        </authorList>
    </citation>
    <scope>NUCLEOTIDE SEQUENCE [LARGE SCALE GENOMIC DNA]</scope>
    <source>
        <strain evidence="24">SpSt-143</strain>
    </source>
</reference>
<feature type="transmembrane region" description="Helical" evidence="21">
    <location>
        <begin position="263"/>
        <end position="281"/>
    </location>
</feature>
<keyword evidence="11" id="KW-0378">Hydrolase</keyword>
<keyword evidence="16" id="KW-0346">Stress response</keyword>
<dbReference type="InterPro" id="IPR003661">
    <property type="entry name" value="HisK_dim/P_dom"/>
</dbReference>
<dbReference type="PRINTS" id="PR00344">
    <property type="entry name" value="BCTRLSENSOR"/>
</dbReference>
<evidence type="ECO:0000256" key="9">
    <source>
        <dbReference type="ARBA" id="ARBA00022741"/>
    </source>
</evidence>
<name>A0A7V2AZF0_RHOMR</name>
<keyword evidence="21" id="KW-0472">Membrane</keyword>
<keyword evidence="17" id="KW-0843">Virulence</keyword>
<evidence type="ECO:0000259" key="23">
    <source>
        <dbReference type="PROSITE" id="PS50885"/>
    </source>
</evidence>
<evidence type="ECO:0000256" key="15">
    <source>
        <dbReference type="ARBA" id="ARBA00023012"/>
    </source>
</evidence>
<dbReference type="CDD" id="cd00082">
    <property type="entry name" value="HisKA"/>
    <property type="match status" value="1"/>
</dbReference>
<feature type="transmembrane region" description="Helical" evidence="21">
    <location>
        <begin position="813"/>
        <end position="834"/>
    </location>
</feature>
<dbReference type="Gene3D" id="6.10.340.10">
    <property type="match status" value="1"/>
</dbReference>